<evidence type="ECO:0000313" key="2">
    <source>
        <dbReference type="Proteomes" id="UP001063698"/>
    </source>
</evidence>
<organism evidence="1 2">
    <name type="scientific">Ignicoccus pacificus DSM 13166</name>
    <dbReference type="NCBI Taxonomy" id="940294"/>
    <lineage>
        <taxon>Archaea</taxon>
        <taxon>Thermoproteota</taxon>
        <taxon>Thermoprotei</taxon>
        <taxon>Desulfurococcales</taxon>
        <taxon>Desulfurococcaceae</taxon>
        <taxon>Ignicoccus</taxon>
    </lineage>
</organism>
<proteinExistence type="predicted"/>
<protein>
    <submittedName>
        <fullName evidence="1">Uncharacterized protein</fullName>
    </submittedName>
</protein>
<dbReference type="EMBL" id="CP006868">
    <property type="protein sequence ID" value="UXD22467.1"/>
    <property type="molecule type" value="Genomic_DNA"/>
</dbReference>
<dbReference type="AlphaFoldDB" id="A0A977KBA1"/>
<gene>
    <name evidence="1" type="ORF">IPA_05075</name>
</gene>
<accession>A0A977KBA1</accession>
<dbReference type="KEGG" id="ipc:IPA_05075"/>
<name>A0A977KBA1_9CREN</name>
<keyword evidence="2" id="KW-1185">Reference proteome</keyword>
<dbReference type="Proteomes" id="UP001063698">
    <property type="component" value="Chromosome"/>
</dbReference>
<evidence type="ECO:0000313" key="1">
    <source>
        <dbReference type="EMBL" id="UXD22467.1"/>
    </source>
</evidence>
<reference evidence="1" key="1">
    <citation type="submission" date="2013-11" db="EMBL/GenBank/DDBJ databases">
        <title>Comparative genomics of Ignicoccus.</title>
        <authorList>
            <person name="Podar M."/>
        </authorList>
    </citation>
    <scope>NUCLEOTIDE SEQUENCE</scope>
    <source>
        <strain evidence="1">DSM 13166</strain>
    </source>
</reference>
<sequence>MKGSRRSSKKESRIAICCGNNPIVVISTRGGAIAHVFIINNSKELEDDKRFEEVKFMDLSCKGILDLPLEHSEVRWRELACLIHLLLTLSKGNVPHPSVYRRYLIGG</sequence>